<dbReference type="Pfam" id="PF13559">
    <property type="entry name" value="DUF4129"/>
    <property type="match status" value="1"/>
</dbReference>
<name>A0A318E4F9_9GAMM</name>
<evidence type="ECO:0000256" key="1">
    <source>
        <dbReference type="SAM" id="Phobius"/>
    </source>
</evidence>
<evidence type="ECO:0000259" key="2">
    <source>
        <dbReference type="SMART" id="SM00460"/>
    </source>
</evidence>
<protein>
    <submittedName>
        <fullName evidence="3">Uncharacterized protein DUF4129</fullName>
    </submittedName>
</protein>
<feature type="transmembrane region" description="Helical" evidence="1">
    <location>
        <begin position="104"/>
        <end position="122"/>
    </location>
</feature>
<feature type="transmembrane region" description="Helical" evidence="1">
    <location>
        <begin position="543"/>
        <end position="563"/>
    </location>
</feature>
<dbReference type="EMBL" id="QICN01000008">
    <property type="protein sequence ID" value="PXV66105.1"/>
    <property type="molecule type" value="Genomic_DNA"/>
</dbReference>
<dbReference type="Pfam" id="PF11992">
    <property type="entry name" value="TgpA_N"/>
    <property type="match status" value="1"/>
</dbReference>
<accession>A0A318E4F9</accession>
<dbReference type="Pfam" id="PF01841">
    <property type="entry name" value="Transglut_core"/>
    <property type="match status" value="1"/>
</dbReference>
<feature type="domain" description="Transglutaminase-like" evidence="2">
    <location>
        <begin position="399"/>
        <end position="470"/>
    </location>
</feature>
<proteinExistence type="predicted"/>
<dbReference type="InterPro" id="IPR052901">
    <property type="entry name" value="Bact_TGase-like"/>
</dbReference>
<keyword evidence="1" id="KW-0472">Membrane</keyword>
<dbReference type="InterPro" id="IPR038765">
    <property type="entry name" value="Papain-like_cys_pep_sf"/>
</dbReference>
<dbReference type="PANTHER" id="PTHR42736">
    <property type="entry name" value="PROTEIN-GLUTAMINE GAMMA-GLUTAMYLTRANSFERASE"/>
    <property type="match status" value="1"/>
</dbReference>
<dbReference type="Gene3D" id="3.10.620.30">
    <property type="match status" value="1"/>
</dbReference>
<evidence type="ECO:0000313" key="4">
    <source>
        <dbReference type="Proteomes" id="UP000248330"/>
    </source>
</evidence>
<dbReference type="Proteomes" id="UP000248330">
    <property type="component" value="Unassembled WGS sequence"/>
</dbReference>
<feature type="transmembrane region" description="Helical" evidence="1">
    <location>
        <begin position="57"/>
        <end position="74"/>
    </location>
</feature>
<reference evidence="3 4" key="1">
    <citation type="submission" date="2018-04" db="EMBL/GenBank/DDBJ databases">
        <title>Genomic Encyclopedia of Type Strains, Phase IV (KMG-IV): sequencing the most valuable type-strain genomes for metagenomic binning, comparative biology and taxonomic classification.</title>
        <authorList>
            <person name="Goeker M."/>
        </authorList>
    </citation>
    <scope>NUCLEOTIDE SEQUENCE [LARGE SCALE GENOMIC DNA]</scope>
    <source>
        <strain evidence="3 4">DSM 104150</strain>
    </source>
</reference>
<sequence>MNEYLPLVSLWRLLAVLALVISPHVLRLPVWETALIAAVIGWRALAAYKQWRLPPVWLKLGLTALAFIGVLWSYQGRISGQNAGTALLCVMAALKLLEFRDRRDVMVVVFLMYFMLMTHFLFSQELWTVAYLIVCVVATTAVLVECQHRGALAPRFTLRKGGAIALQALPLMLLLFILFPRIPGPLWGLPADAGAARSGLSDRMAPGDISSLIESDETAFRVTFDGAVPPPAARYWRGPVFDNFDGRAWEEGFATLVPGYGPEVDLRGRPVRYEITLEPNRARWLFALDMPDESSIPEDAILGREGQLLARKLVRERRRYTLTSFTDYRMAQTPQHPRRYLRLPDGFNPRTLDFAQRLRDQYPQDLDYARAILRIFREQPYVYTLQPPALGRHSVDEFLFDTRRGFCEHYSSAFAVLMRAAGVPSRVVTGYQGGQLNEFGGYYVVRQSDAHAWVEIWVAPDGWIRIDPTAAVAPERIEQSIEAALSELEGLPGHLSARTRLRYYLEARWDLINAQWNGLVLAYGPELQQQFLSRFGLDDMRRMILTLTIAITGTLALLGLMLLRKAAPARTEDAALREWHRLARKLTRAGLPPRPAEGPQDYVERVAAARPSWAAALRHIAGLYLHSRYQLDPETAPLRELAHAVRSFRTS</sequence>
<feature type="transmembrane region" description="Helical" evidence="1">
    <location>
        <begin position="158"/>
        <end position="179"/>
    </location>
</feature>
<feature type="transmembrane region" description="Helical" evidence="1">
    <location>
        <begin position="128"/>
        <end position="146"/>
    </location>
</feature>
<dbReference type="SUPFAM" id="SSF54001">
    <property type="entry name" value="Cysteine proteinases"/>
    <property type="match status" value="1"/>
</dbReference>
<comment type="caution">
    <text evidence="3">The sequence shown here is derived from an EMBL/GenBank/DDBJ whole genome shotgun (WGS) entry which is preliminary data.</text>
</comment>
<keyword evidence="1" id="KW-0812">Transmembrane</keyword>
<gene>
    <name evidence="3" type="ORF">C8D93_10877</name>
</gene>
<dbReference type="PANTHER" id="PTHR42736:SF1">
    <property type="entry name" value="PROTEIN-GLUTAMINE GAMMA-GLUTAMYLTRANSFERASE"/>
    <property type="match status" value="1"/>
</dbReference>
<dbReference type="RefSeq" id="WP_110265871.1">
    <property type="nucleotide sequence ID" value="NZ_CAKZQT010000026.1"/>
</dbReference>
<dbReference type="InterPro" id="IPR025403">
    <property type="entry name" value="TgpA-like_C"/>
</dbReference>
<dbReference type="InterPro" id="IPR002931">
    <property type="entry name" value="Transglutaminase-like"/>
</dbReference>
<dbReference type="AlphaFoldDB" id="A0A318E4F9"/>
<dbReference type="SMART" id="SM00460">
    <property type="entry name" value="TGc"/>
    <property type="match status" value="1"/>
</dbReference>
<keyword evidence="1" id="KW-1133">Transmembrane helix</keyword>
<dbReference type="OrthoDB" id="9804872at2"/>
<keyword evidence="4" id="KW-1185">Reference proteome</keyword>
<organism evidence="3 4">
    <name type="scientific">Sinimarinibacterium flocculans</name>
    <dbReference type="NCBI Taxonomy" id="985250"/>
    <lineage>
        <taxon>Bacteria</taxon>
        <taxon>Pseudomonadati</taxon>
        <taxon>Pseudomonadota</taxon>
        <taxon>Gammaproteobacteria</taxon>
        <taxon>Nevskiales</taxon>
        <taxon>Nevskiaceae</taxon>
        <taxon>Sinimarinibacterium</taxon>
    </lineage>
</organism>
<dbReference type="InterPro" id="IPR021878">
    <property type="entry name" value="TgpA_N"/>
</dbReference>
<evidence type="ECO:0000313" key="3">
    <source>
        <dbReference type="EMBL" id="PXV66105.1"/>
    </source>
</evidence>